<protein>
    <recommendedName>
        <fullName evidence="5">Helix-turn-helix domain-containing protein</fullName>
    </recommendedName>
</protein>
<sequence>MKGKAWLVLAGLVAAGLAVAYGPRAGFGVGTPQAGVVAGLAGTLHDEAASLLGLTPEELVALHQQGKTLAQIARELGVGPAKLEAELVEARNAAIDQAVQAGALPPHPGGKRGPEAYA</sequence>
<feature type="chain" id="PRO_5045738813" description="Helix-turn-helix domain-containing protein" evidence="2">
    <location>
        <begin position="21"/>
        <end position="118"/>
    </location>
</feature>
<comment type="caution">
    <text evidence="3">The sequence shown here is derived from an EMBL/GenBank/DDBJ whole genome shotgun (WGS) entry which is preliminary data.</text>
</comment>
<evidence type="ECO:0000256" key="2">
    <source>
        <dbReference type="SAM" id="SignalP"/>
    </source>
</evidence>
<evidence type="ECO:0000313" key="4">
    <source>
        <dbReference type="Proteomes" id="UP000297244"/>
    </source>
</evidence>
<feature type="region of interest" description="Disordered" evidence="1">
    <location>
        <begin position="99"/>
        <end position="118"/>
    </location>
</feature>
<dbReference type="Proteomes" id="UP000297244">
    <property type="component" value="Unassembled WGS sequence"/>
</dbReference>
<evidence type="ECO:0000256" key="1">
    <source>
        <dbReference type="SAM" id="MobiDB-lite"/>
    </source>
</evidence>
<proteinExistence type="predicted"/>
<feature type="signal peptide" evidence="2">
    <location>
        <begin position="1"/>
        <end position="20"/>
    </location>
</feature>
<dbReference type="RefSeq" id="WP_051906204.1">
    <property type="nucleotide sequence ID" value="NZ_ML214253.1"/>
</dbReference>
<reference evidence="3 4" key="1">
    <citation type="submission" date="2019-03" db="EMBL/GenBank/DDBJ databases">
        <title>Thermus tengchongensis species for the arsenic transformation mechanism.</title>
        <authorList>
            <person name="Yuan G.C."/>
        </authorList>
    </citation>
    <scope>NUCLEOTIDE SEQUENCE [LARGE SCALE GENOMIC DNA]</scope>
    <source>
        <strain evidence="3 4">15Y</strain>
    </source>
</reference>
<keyword evidence="2" id="KW-0732">Signal</keyword>
<keyword evidence="4" id="KW-1185">Reference proteome</keyword>
<gene>
    <name evidence="3" type="ORF">E0489_09990</name>
</gene>
<organism evidence="3 4">
    <name type="scientific">Thermus tengchongensis</name>
    <dbReference type="NCBI Taxonomy" id="1214928"/>
    <lineage>
        <taxon>Bacteria</taxon>
        <taxon>Thermotogati</taxon>
        <taxon>Deinococcota</taxon>
        <taxon>Deinococci</taxon>
        <taxon>Thermales</taxon>
        <taxon>Thermaceae</taxon>
        <taxon>Thermus</taxon>
    </lineage>
</organism>
<evidence type="ECO:0000313" key="3">
    <source>
        <dbReference type="EMBL" id="TFU15353.1"/>
    </source>
</evidence>
<accession>A0ABY2K8N4</accession>
<dbReference type="EMBL" id="SKBL01000018">
    <property type="protein sequence ID" value="TFU15353.1"/>
    <property type="molecule type" value="Genomic_DNA"/>
</dbReference>
<name>A0ABY2K8N4_9DEIN</name>
<evidence type="ECO:0008006" key="5">
    <source>
        <dbReference type="Google" id="ProtNLM"/>
    </source>
</evidence>